<gene>
    <name evidence="2" type="ORF">FBY41_3548</name>
</gene>
<sequence length="88" mass="9588">MHSVTSAASSSTDDQDQRVKRYLTMMGIRVLCFGLVFVTTGWLRWAAVAGAVLIPYFAVIVANAVRPRQAGSIQAVTPPIDRTPRLGR</sequence>
<proteinExistence type="predicted"/>
<protein>
    <submittedName>
        <fullName evidence="2">DUF3099 family protein</fullName>
    </submittedName>
</protein>
<evidence type="ECO:0000256" key="1">
    <source>
        <dbReference type="SAM" id="Phobius"/>
    </source>
</evidence>
<keyword evidence="1" id="KW-0812">Transmembrane</keyword>
<dbReference type="Pfam" id="PF11298">
    <property type="entry name" value="DUF3099"/>
    <property type="match status" value="1"/>
</dbReference>
<evidence type="ECO:0000313" key="2">
    <source>
        <dbReference type="EMBL" id="TQM58188.1"/>
    </source>
</evidence>
<name>A0A543HIM1_9MICO</name>
<keyword evidence="1" id="KW-1133">Transmembrane helix</keyword>
<organism evidence="2 3">
    <name type="scientific">Humibacillus xanthopallidus</name>
    <dbReference type="NCBI Taxonomy" id="412689"/>
    <lineage>
        <taxon>Bacteria</taxon>
        <taxon>Bacillati</taxon>
        <taxon>Actinomycetota</taxon>
        <taxon>Actinomycetes</taxon>
        <taxon>Micrococcales</taxon>
        <taxon>Intrasporangiaceae</taxon>
        <taxon>Humibacillus</taxon>
    </lineage>
</organism>
<dbReference type="AlphaFoldDB" id="A0A543HIM1"/>
<dbReference type="EMBL" id="VFPM01000003">
    <property type="protein sequence ID" value="TQM58188.1"/>
    <property type="molecule type" value="Genomic_DNA"/>
</dbReference>
<dbReference type="InterPro" id="IPR021449">
    <property type="entry name" value="DUF3099"/>
</dbReference>
<feature type="transmembrane region" description="Helical" evidence="1">
    <location>
        <begin position="45"/>
        <end position="65"/>
    </location>
</feature>
<comment type="caution">
    <text evidence="2">The sequence shown here is derived from an EMBL/GenBank/DDBJ whole genome shotgun (WGS) entry which is preliminary data.</text>
</comment>
<evidence type="ECO:0000313" key="3">
    <source>
        <dbReference type="Proteomes" id="UP000316747"/>
    </source>
</evidence>
<accession>A0A543HIM1</accession>
<reference evidence="2 3" key="1">
    <citation type="submission" date="2019-06" db="EMBL/GenBank/DDBJ databases">
        <title>Genome sequencing of plant associated microbes to promote plant fitness in Sorghum bicolor and Oryza sativa.</title>
        <authorList>
            <person name="Coleman-Derr D."/>
        </authorList>
    </citation>
    <scope>NUCLEOTIDE SEQUENCE [LARGE SCALE GENOMIC DNA]</scope>
    <source>
        <strain evidence="2 3">KV-663</strain>
    </source>
</reference>
<dbReference type="Proteomes" id="UP000316747">
    <property type="component" value="Unassembled WGS sequence"/>
</dbReference>
<feature type="transmembrane region" description="Helical" evidence="1">
    <location>
        <begin position="21"/>
        <end position="39"/>
    </location>
</feature>
<keyword evidence="3" id="KW-1185">Reference proteome</keyword>
<keyword evidence="1" id="KW-0472">Membrane</keyword>